<comment type="similarity">
    <text evidence="7">Belongs to the protein kinase superfamily.</text>
</comment>
<keyword evidence="2" id="KW-0808">Transferase</keyword>
<feature type="binding site" evidence="6">
    <location>
        <position position="36"/>
    </location>
    <ligand>
        <name>ATP</name>
        <dbReference type="ChEBI" id="CHEBI:30616"/>
    </ligand>
</feature>
<evidence type="ECO:0000256" key="7">
    <source>
        <dbReference type="RuleBase" id="RU000304"/>
    </source>
</evidence>
<dbReference type="InterPro" id="IPR000719">
    <property type="entry name" value="Prot_kinase_dom"/>
</dbReference>
<reference evidence="10" key="1">
    <citation type="submission" date="2016-11" db="UniProtKB">
        <authorList>
            <consortium name="WormBaseParasite"/>
        </authorList>
    </citation>
    <scope>IDENTIFICATION</scope>
</reference>
<evidence type="ECO:0000256" key="3">
    <source>
        <dbReference type="ARBA" id="ARBA00022741"/>
    </source>
</evidence>
<keyword evidence="4" id="KW-0418">Kinase</keyword>
<dbReference type="Gene3D" id="1.10.510.10">
    <property type="entry name" value="Transferase(Phosphotransferase) domain 1"/>
    <property type="match status" value="1"/>
</dbReference>
<keyword evidence="1 7" id="KW-0723">Serine/threonine-protein kinase</keyword>
<name>A0A1I8G622_9PLAT</name>
<keyword evidence="3 6" id="KW-0547">Nucleotide-binding</keyword>
<dbReference type="PROSITE" id="PS00108">
    <property type="entry name" value="PROTEIN_KINASE_ST"/>
    <property type="match status" value="1"/>
</dbReference>
<evidence type="ECO:0000256" key="4">
    <source>
        <dbReference type="ARBA" id="ARBA00022777"/>
    </source>
</evidence>
<evidence type="ECO:0000256" key="1">
    <source>
        <dbReference type="ARBA" id="ARBA00022527"/>
    </source>
</evidence>
<organism evidence="9 10">
    <name type="scientific">Macrostomum lignano</name>
    <dbReference type="NCBI Taxonomy" id="282301"/>
    <lineage>
        <taxon>Eukaryota</taxon>
        <taxon>Metazoa</taxon>
        <taxon>Spiralia</taxon>
        <taxon>Lophotrochozoa</taxon>
        <taxon>Platyhelminthes</taxon>
        <taxon>Rhabditophora</taxon>
        <taxon>Macrostomorpha</taxon>
        <taxon>Macrostomida</taxon>
        <taxon>Macrostomidae</taxon>
        <taxon>Macrostomum</taxon>
    </lineage>
</organism>
<dbReference type="SMART" id="SM00220">
    <property type="entry name" value="S_TKc"/>
    <property type="match status" value="1"/>
</dbReference>
<dbReference type="Pfam" id="PF00069">
    <property type="entry name" value="Pkinase"/>
    <property type="match status" value="1"/>
</dbReference>
<dbReference type="InterPro" id="IPR008271">
    <property type="entry name" value="Ser/Thr_kinase_AS"/>
</dbReference>
<keyword evidence="9" id="KW-1185">Reference proteome</keyword>
<dbReference type="GO" id="GO:0005524">
    <property type="term" value="F:ATP binding"/>
    <property type="evidence" value="ECO:0007669"/>
    <property type="project" value="UniProtKB-UniRule"/>
</dbReference>
<proteinExistence type="inferred from homology"/>
<dbReference type="InterPro" id="IPR017441">
    <property type="entry name" value="Protein_kinase_ATP_BS"/>
</dbReference>
<evidence type="ECO:0000313" key="9">
    <source>
        <dbReference type="Proteomes" id="UP000095280"/>
    </source>
</evidence>
<dbReference type="GO" id="GO:0035556">
    <property type="term" value="P:intracellular signal transduction"/>
    <property type="evidence" value="ECO:0007669"/>
    <property type="project" value="UniProtKB-ARBA"/>
</dbReference>
<evidence type="ECO:0000256" key="6">
    <source>
        <dbReference type="PROSITE-ProRule" id="PRU10141"/>
    </source>
</evidence>
<keyword evidence="5 6" id="KW-0067">ATP-binding</keyword>
<accession>A0A1I8G622</accession>
<dbReference type="Proteomes" id="UP000095280">
    <property type="component" value="Unplaced"/>
</dbReference>
<dbReference type="PROSITE" id="PS00107">
    <property type="entry name" value="PROTEIN_KINASE_ATP"/>
    <property type="match status" value="1"/>
</dbReference>
<feature type="domain" description="Protein kinase" evidence="8">
    <location>
        <begin position="8"/>
        <end position="259"/>
    </location>
</feature>
<evidence type="ECO:0000256" key="5">
    <source>
        <dbReference type="ARBA" id="ARBA00022840"/>
    </source>
</evidence>
<dbReference type="PANTHER" id="PTHR11584:SF369">
    <property type="entry name" value="MITOGEN-ACTIVATED PROTEIN KINASE KINASE KINASE 19-RELATED"/>
    <property type="match status" value="1"/>
</dbReference>
<evidence type="ECO:0000256" key="2">
    <source>
        <dbReference type="ARBA" id="ARBA00022679"/>
    </source>
</evidence>
<dbReference type="InterPro" id="IPR011009">
    <property type="entry name" value="Kinase-like_dom_sf"/>
</dbReference>
<dbReference type="GO" id="GO:0004674">
    <property type="term" value="F:protein serine/threonine kinase activity"/>
    <property type="evidence" value="ECO:0007669"/>
    <property type="project" value="UniProtKB-KW"/>
</dbReference>
<evidence type="ECO:0000313" key="10">
    <source>
        <dbReference type="WBParaSite" id="maker-uti_cns_0000992-snap-gene-1.9-mRNA-1"/>
    </source>
</evidence>
<dbReference type="WBParaSite" id="maker-uti_cns_0000992-snap-gene-1.9-mRNA-1">
    <property type="protein sequence ID" value="maker-uti_cns_0000992-snap-gene-1.9-mRNA-1"/>
    <property type="gene ID" value="maker-uti_cns_0000992-snap-gene-1.9"/>
</dbReference>
<dbReference type="PROSITE" id="PS50011">
    <property type="entry name" value="PROTEIN_KINASE_DOM"/>
    <property type="match status" value="1"/>
</dbReference>
<sequence>MSDNFQSWTDISILGSGGFGEVWKVCTDTGSILAAKYIETSAMSADSQREVQNEVSTLRQLDHPNIVCFVTAKHQGNKLVVFTELIEGSDLSRLGKLDEQRTVGFLHQICKGLLYLHTRNPPVLHRDLKGENIMVTREGIVKIIDFGLSIKLNMEMKRGMQATDILMTCTNACGTLPFMAPEVFTGARFSVKSDVWALGITVYQMISGAVPFSGTVTGSGAPGLPVNCSEQLSDFYSSCTALDPGRRPPVRELLRHPIFSGY</sequence>
<protein>
    <submittedName>
        <fullName evidence="10">Protein kinase domain-containing protein</fullName>
    </submittedName>
</protein>
<dbReference type="PANTHER" id="PTHR11584">
    <property type="entry name" value="SERINE/THREONINE PROTEIN KINASE"/>
    <property type="match status" value="1"/>
</dbReference>
<dbReference type="SUPFAM" id="SSF56112">
    <property type="entry name" value="Protein kinase-like (PK-like)"/>
    <property type="match status" value="1"/>
</dbReference>
<dbReference type="AlphaFoldDB" id="A0A1I8G622"/>
<evidence type="ECO:0000259" key="8">
    <source>
        <dbReference type="PROSITE" id="PS50011"/>
    </source>
</evidence>